<dbReference type="Pfam" id="PF05638">
    <property type="entry name" value="T6SS_HCP"/>
    <property type="match status" value="1"/>
</dbReference>
<dbReference type="PANTHER" id="PTHR34319:SF7">
    <property type="entry name" value="HNH ENDONUCLEASE DOMAIN-CONTAINING PROTEIN"/>
    <property type="match status" value="1"/>
</dbReference>
<dbReference type="EMBL" id="CABEEZ010000080">
    <property type="protein sequence ID" value="VTR35464.1"/>
    <property type="molecule type" value="Genomic_DNA"/>
</dbReference>
<dbReference type="Gene3D" id="2.30.110.20">
    <property type="entry name" value="Hcp1-like"/>
    <property type="match status" value="1"/>
</dbReference>
<dbReference type="OrthoDB" id="6504831at2"/>
<dbReference type="InterPro" id="IPR052947">
    <property type="entry name" value="T6SS_Hcp1_domain"/>
</dbReference>
<evidence type="ECO:0000313" key="2">
    <source>
        <dbReference type="EMBL" id="VTR35464.1"/>
    </source>
</evidence>
<proteinExistence type="predicted"/>
<dbReference type="InterPro" id="IPR008514">
    <property type="entry name" value="T6SS_Hcp"/>
</dbReference>
<dbReference type="KEGG" id="sfw:WN53_25060"/>
<evidence type="ECO:0000313" key="1">
    <source>
        <dbReference type="EMBL" id="VEI72851.1"/>
    </source>
</evidence>
<dbReference type="KEGG" id="sfg:AV650_20700"/>
<dbReference type="GeneID" id="30323456"/>
<evidence type="ECO:0000313" key="3">
    <source>
        <dbReference type="Proteomes" id="UP000270487"/>
    </source>
</evidence>
<dbReference type="RefSeq" id="WP_024484964.1">
    <property type="nucleotide sequence ID" value="NZ_CAMISF010000007.1"/>
</dbReference>
<dbReference type="AlphaFoldDB" id="A0A0F7HFL9"/>
<dbReference type="InterPro" id="IPR036624">
    <property type="entry name" value="Hcp1-lik_sf"/>
</dbReference>
<reference evidence="2" key="1">
    <citation type="submission" date="2019-05" db="EMBL/GenBank/DDBJ databases">
        <authorList>
            <consortium name="Pathogen Informatics"/>
        </authorList>
    </citation>
    <scope>NUCLEOTIDE SEQUENCE [LARGE SCALE GENOMIC DNA]</scope>
    <source>
        <strain evidence="2">NCTC12965</strain>
        <strain evidence="1 3">NCTC13193</strain>
    </source>
</reference>
<dbReference type="EMBL" id="LR134492">
    <property type="protein sequence ID" value="VEI72851.1"/>
    <property type="molecule type" value="Genomic_DNA"/>
</dbReference>
<dbReference type="SUPFAM" id="SSF141452">
    <property type="entry name" value="Hcp1-like"/>
    <property type="match status" value="1"/>
</dbReference>
<dbReference type="NCBIfam" id="TIGR03344">
    <property type="entry name" value="VI_effect_Hcp1"/>
    <property type="match status" value="1"/>
</dbReference>
<accession>A0A0F7HFL9</accession>
<dbReference type="STRING" id="47917.AV650_20700"/>
<protein>
    <submittedName>
        <fullName evidence="2">Secreted protein hcp</fullName>
    </submittedName>
</protein>
<gene>
    <name evidence="2" type="primary">hcpA_2</name>
    <name evidence="1" type="synonym">hcpA_4</name>
    <name evidence="2" type="ORF">NCTC12965_03795</name>
    <name evidence="1" type="ORF">NCTC13193_03852</name>
</gene>
<dbReference type="PANTHER" id="PTHR34319">
    <property type="entry name" value="MAJOR EXPORTED PROTEIN"/>
    <property type="match status" value="1"/>
</dbReference>
<dbReference type="Proteomes" id="UP000270487">
    <property type="component" value="Chromosome"/>
</dbReference>
<sequence length="159" mass="17830">MANLIYASINGIKQGLISAGCSTLDSIGNRCQKGHEDQVYILAFDHNISRMQNVSHQPVRITKPIDKSSPLLGMAISNNEKLQIALYMYRVNPAGTLEVFYTIKLKDAYISDITQHCPNALTQNDGQPYEIISLSYTSIDWQHNISGTSGYSIWDERVY</sequence>
<organism evidence="2">
    <name type="scientific">Serratia fonticola</name>
    <dbReference type="NCBI Taxonomy" id="47917"/>
    <lineage>
        <taxon>Bacteria</taxon>
        <taxon>Pseudomonadati</taxon>
        <taxon>Pseudomonadota</taxon>
        <taxon>Gammaproteobacteria</taxon>
        <taxon>Enterobacterales</taxon>
        <taxon>Yersiniaceae</taxon>
        <taxon>Serratia</taxon>
    </lineage>
</organism>
<name>A0A0F7HFL9_SERFO</name>